<dbReference type="Proteomes" id="UP000053593">
    <property type="component" value="Unassembled WGS sequence"/>
</dbReference>
<sequence>MSETKLDLKDITFGELISNRGTTSQVYSVAKYKTQSNLVAKVLNKGTSLPEDGYTEVKALKKVGDFVASGQVPESAFKPGSRNGNTFHPVIIMQRKNGKHIFDTPQYEGLPAGKERKAFMKGIVEEYCRKVAKVAVEKELYQDDANSGNWLVNFVGNTNKVASIELLD</sequence>
<keyword evidence="2" id="KW-1185">Reference proteome</keyword>
<reference evidence="1 2" key="1">
    <citation type="submission" date="2014-04" db="EMBL/GenBank/DDBJ databases">
        <title>Evolutionary Origins and Diversification of the Mycorrhizal Mutualists.</title>
        <authorList>
            <consortium name="DOE Joint Genome Institute"/>
            <consortium name="Mycorrhizal Genomics Consortium"/>
            <person name="Kohler A."/>
            <person name="Kuo A."/>
            <person name="Nagy L.G."/>
            <person name="Floudas D."/>
            <person name="Copeland A."/>
            <person name="Barry K.W."/>
            <person name="Cichocki N."/>
            <person name="Veneault-Fourrey C."/>
            <person name="LaButti K."/>
            <person name="Lindquist E.A."/>
            <person name="Lipzen A."/>
            <person name="Lundell T."/>
            <person name="Morin E."/>
            <person name="Murat C."/>
            <person name="Riley R."/>
            <person name="Ohm R."/>
            <person name="Sun H."/>
            <person name="Tunlid A."/>
            <person name="Henrissat B."/>
            <person name="Grigoriev I.V."/>
            <person name="Hibbett D.S."/>
            <person name="Martin F."/>
        </authorList>
    </citation>
    <scope>NUCLEOTIDE SEQUENCE [LARGE SCALE GENOMIC DNA]</scope>
    <source>
        <strain evidence="1 2">FD-317 M1</strain>
    </source>
</reference>
<evidence type="ECO:0008006" key="3">
    <source>
        <dbReference type="Google" id="ProtNLM"/>
    </source>
</evidence>
<name>A0A0D0CZT1_9AGAR</name>
<dbReference type="OrthoDB" id="10365623at2759"/>
<dbReference type="EMBL" id="KN834768">
    <property type="protein sequence ID" value="KIK62133.1"/>
    <property type="molecule type" value="Genomic_DNA"/>
</dbReference>
<dbReference type="HOGENOM" id="CLU_104714_0_0_1"/>
<organism evidence="1 2">
    <name type="scientific">Collybiopsis luxurians FD-317 M1</name>
    <dbReference type="NCBI Taxonomy" id="944289"/>
    <lineage>
        <taxon>Eukaryota</taxon>
        <taxon>Fungi</taxon>
        <taxon>Dikarya</taxon>
        <taxon>Basidiomycota</taxon>
        <taxon>Agaricomycotina</taxon>
        <taxon>Agaricomycetes</taxon>
        <taxon>Agaricomycetidae</taxon>
        <taxon>Agaricales</taxon>
        <taxon>Marasmiineae</taxon>
        <taxon>Omphalotaceae</taxon>
        <taxon>Collybiopsis</taxon>
        <taxon>Collybiopsis luxurians</taxon>
    </lineage>
</organism>
<evidence type="ECO:0000313" key="2">
    <source>
        <dbReference type="Proteomes" id="UP000053593"/>
    </source>
</evidence>
<dbReference type="AlphaFoldDB" id="A0A0D0CZT1"/>
<gene>
    <name evidence="1" type="ORF">GYMLUDRAFT_242826</name>
</gene>
<proteinExistence type="predicted"/>
<evidence type="ECO:0000313" key="1">
    <source>
        <dbReference type="EMBL" id="KIK62133.1"/>
    </source>
</evidence>
<accession>A0A0D0CZT1</accession>
<protein>
    <recommendedName>
        <fullName evidence="3">Protein kinase domain-containing protein</fullName>
    </recommendedName>
</protein>